<proteinExistence type="predicted"/>
<feature type="domain" description="CCDC92/74 N-terminal" evidence="4">
    <location>
        <begin position="8"/>
        <end position="50"/>
    </location>
</feature>
<evidence type="ECO:0000313" key="6">
    <source>
        <dbReference type="Proteomes" id="UP001479290"/>
    </source>
</evidence>
<comment type="caution">
    <text evidence="5">The sequence shown here is derived from an EMBL/GenBank/DDBJ whole genome shotgun (WGS) entry which is preliminary data.</text>
</comment>
<protein>
    <recommendedName>
        <fullName evidence="4">CCDC92/74 N-terminal domain-containing protein</fullName>
    </recommendedName>
</protein>
<dbReference type="EMBL" id="JAWDJR010000021">
    <property type="protein sequence ID" value="KAK9955731.1"/>
    <property type="molecule type" value="Genomic_DNA"/>
</dbReference>
<name>A0AAW1Z2U0_CULAL</name>
<organism evidence="5 6">
    <name type="scientific">Culter alburnus</name>
    <name type="common">Topmouth culter</name>
    <dbReference type="NCBI Taxonomy" id="194366"/>
    <lineage>
        <taxon>Eukaryota</taxon>
        <taxon>Metazoa</taxon>
        <taxon>Chordata</taxon>
        <taxon>Craniata</taxon>
        <taxon>Vertebrata</taxon>
        <taxon>Euteleostomi</taxon>
        <taxon>Actinopterygii</taxon>
        <taxon>Neopterygii</taxon>
        <taxon>Teleostei</taxon>
        <taxon>Ostariophysi</taxon>
        <taxon>Cypriniformes</taxon>
        <taxon>Xenocyprididae</taxon>
        <taxon>Xenocypridinae</taxon>
        <taxon>Culter</taxon>
    </lineage>
</organism>
<feature type="coiled-coil region" evidence="2">
    <location>
        <begin position="3"/>
        <end position="92"/>
    </location>
</feature>
<dbReference type="PANTHER" id="PTHR14882:SF3">
    <property type="entry name" value="COILED-COIL DOMAIN CONTAINING 92B"/>
    <property type="match status" value="1"/>
</dbReference>
<dbReference type="Pfam" id="PF14916">
    <property type="entry name" value="CCDC92"/>
    <property type="match status" value="1"/>
</dbReference>
<dbReference type="InterPro" id="IPR039496">
    <property type="entry name" value="CCDC92/74_N"/>
</dbReference>
<keyword evidence="1 2" id="KW-0175">Coiled coil</keyword>
<dbReference type="AlphaFoldDB" id="A0AAW1Z2U0"/>
<sequence length="284" mass="33243">MDRSTLAQQVESVERNVAFLQQEHRILLTGLRLEIRNLKKRCNELSCDLSERPPVRSREDIELEEELLQARLLETEQHLAEQESAMVELRAELRKKGALASALQVRLRDEERRFLDELKRRSHKITTLSRDLRKQTDVAAQLSFQLHSAHFRLYHQTEDYEEDDEEEDDEGGAMQESEWTANSPWTSPVTAESTRQSRASGRMRRSERVRECVPRERVLGPEEPRSMPDPALFLYPFRHRLLPLHRSLGSHWSEGGLSRMSEARIGRFRDRPLREDIGPETTEL</sequence>
<dbReference type="InterPro" id="IPR040370">
    <property type="entry name" value="CCDC74A/CCDC74B/CCDC92"/>
</dbReference>
<evidence type="ECO:0000256" key="2">
    <source>
        <dbReference type="SAM" id="Coils"/>
    </source>
</evidence>
<feature type="compositionally biased region" description="Acidic residues" evidence="3">
    <location>
        <begin position="159"/>
        <end position="171"/>
    </location>
</feature>
<dbReference type="PANTHER" id="PTHR14882">
    <property type="entry name" value="COILED-COIL DOMAIN-CONTAINING 74A"/>
    <property type="match status" value="1"/>
</dbReference>
<evidence type="ECO:0000259" key="4">
    <source>
        <dbReference type="Pfam" id="PF14916"/>
    </source>
</evidence>
<evidence type="ECO:0000313" key="5">
    <source>
        <dbReference type="EMBL" id="KAK9955731.1"/>
    </source>
</evidence>
<dbReference type="Proteomes" id="UP001479290">
    <property type="component" value="Unassembled WGS sequence"/>
</dbReference>
<feature type="compositionally biased region" description="Polar residues" evidence="3">
    <location>
        <begin position="177"/>
        <end position="199"/>
    </location>
</feature>
<evidence type="ECO:0000256" key="1">
    <source>
        <dbReference type="ARBA" id="ARBA00023054"/>
    </source>
</evidence>
<reference evidence="5 6" key="1">
    <citation type="submission" date="2024-05" db="EMBL/GenBank/DDBJ databases">
        <title>A high-quality chromosomal-level genome assembly of Topmouth culter (Culter alburnus).</title>
        <authorList>
            <person name="Zhao H."/>
        </authorList>
    </citation>
    <scope>NUCLEOTIDE SEQUENCE [LARGE SCALE GENOMIC DNA]</scope>
    <source>
        <strain evidence="5">CATC2023</strain>
        <tissue evidence="5">Muscle</tissue>
    </source>
</reference>
<feature type="region of interest" description="Disordered" evidence="3">
    <location>
        <begin position="159"/>
        <end position="209"/>
    </location>
</feature>
<evidence type="ECO:0000256" key="3">
    <source>
        <dbReference type="SAM" id="MobiDB-lite"/>
    </source>
</evidence>
<keyword evidence="6" id="KW-1185">Reference proteome</keyword>
<accession>A0AAW1Z2U0</accession>
<gene>
    <name evidence="5" type="ORF">ABG768_015587</name>
</gene>